<proteinExistence type="predicted"/>
<dbReference type="EMBL" id="BGZK01001619">
    <property type="protein sequence ID" value="GBP83392.1"/>
    <property type="molecule type" value="Genomic_DNA"/>
</dbReference>
<dbReference type="AlphaFoldDB" id="A0A4C1Z7U7"/>
<protein>
    <submittedName>
        <fullName evidence="1">Uncharacterized protein</fullName>
    </submittedName>
</protein>
<evidence type="ECO:0000313" key="2">
    <source>
        <dbReference type="Proteomes" id="UP000299102"/>
    </source>
</evidence>
<name>A0A4C1Z7U7_EUMVA</name>
<sequence>MYLISNIELGSLPTYICSWSLICDETSAVGSAGKYVRRNIAGRGCLSNGTLCTSKPLSAYPDIGHPLLQRIESRHRMTTESRTEPWLESSAELKLEPRTCSESEVGTVPRSEIRAGLLNPNLLSPRSGSELKAGLRSKSKVRQIEPHLVAGQLENDQESTPLSHWGHMKEDIIAASSISPQFYKKAVEIYSNVSFFSLITHHRCVLADFVAASNDPVVSPDWNFV</sequence>
<organism evidence="1 2">
    <name type="scientific">Eumeta variegata</name>
    <name type="common">Bagworm moth</name>
    <name type="synonym">Eumeta japonica</name>
    <dbReference type="NCBI Taxonomy" id="151549"/>
    <lineage>
        <taxon>Eukaryota</taxon>
        <taxon>Metazoa</taxon>
        <taxon>Ecdysozoa</taxon>
        <taxon>Arthropoda</taxon>
        <taxon>Hexapoda</taxon>
        <taxon>Insecta</taxon>
        <taxon>Pterygota</taxon>
        <taxon>Neoptera</taxon>
        <taxon>Endopterygota</taxon>
        <taxon>Lepidoptera</taxon>
        <taxon>Glossata</taxon>
        <taxon>Ditrysia</taxon>
        <taxon>Tineoidea</taxon>
        <taxon>Psychidae</taxon>
        <taxon>Oiketicinae</taxon>
        <taxon>Eumeta</taxon>
    </lineage>
</organism>
<dbReference type="Proteomes" id="UP000299102">
    <property type="component" value="Unassembled WGS sequence"/>
</dbReference>
<reference evidence="1 2" key="1">
    <citation type="journal article" date="2019" name="Commun. Biol.">
        <title>The bagworm genome reveals a unique fibroin gene that provides high tensile strength.</title>
        <authorList>
            <person name="Kono N."/>
            <person name="Nakamura H."/>
            <person name="Ohtoshi R."/>
            <person name="Tomita M."/>
            <person name="Numata K."/>
            <person name="Arakawa K."/>
        </authorList>
    </citation>
    <scope>NUCLEOTIDE SEQUENCE [LARGE SCALE GENOMIC DNA]</scope>
</reference>
<keyword evidence="2" id="KW-1185">Reference proteome</keyword>
<evidence type="ECO:0000313" key="1">
    <source>
        <dbReference type="EMBL" id="GBP83392.1"/>
    </source>
</evidence>
<gene>
    <name evidence="1" type="ORF">EVAR_63057_1</name>
</gene>
<comment type="caution">
    <text evidence="1">The sequence shown here is derived from an EMBL/GenBank/DDBJ whole genome shotgun (WGS) entry which is preliminary data.</text>
</comment>
<accession>A0A4C1Z7U7</accession>